<gene>
    <name evidence="3" type="ORF">GFER_10145</name>
</gene>
<organism evidence="3 4">
    <name type="scientific">Geoalkalibacter ferrihydriticus DSM 17813</name>
    <dbReference type="NCBI Taxonomy" id="1121915"/>
    <lineage>
        <taxon>Bacteria</taxon>
        <taxon>Pseudomonadati</taxon>
        <taxon>Thermodesulfobacteriota</taxon>
        <taxon>Desulfuromonadia</taxon>
        <taxon>Desulfuromonadales</taxon>
        <taxon>Geoalkalibacteraceae</taxon>
        <taxon>Geoalkalibacter</taxon>
    </lineage>
</organism>
<dbReference type="Pfam" id="PF06812">
    <property type="entry name" value="ImpA_N"/>
    <property type="match status" value="1"/>
</dbReference>
<dbReference type="PANTHER" id="PTHR37024">
    <property type="entry name" value="TYPE VI SECRETION SYSTEM DUF2094 AND IMPA-RELATED DOMAIN PROTEIN"/>
    <property type="match status" value="1"/>
</dbReference>
<evidence type="ECO:0000259" key="2">
    <source>
        <dbReference type="Pfam" id="PF06812"/>
    </source>
</evidence>
<feature type="region of interest" description="Disordered" evidence="1">
    <location>
        <begin position="195"/>
        <end position="220"/>
    </location>
</feature>
<dbReference type="AlphaFoldDB" id="A0A0C2DSU2"/>
<evidence type="ECO:0000313" key="3">
    <source>
        <dbReference type="EMBL" id="KIH76529.1"/>
    </source>
</evidence>
<dbReference type="RefSeq" id="WP_040099146.1">
    <property type="nucleotide sequence ID" value="NZ_JWJD01000003.1"/>
</dbReference>
<name>A0A0C2DSU2_9BACT</name>
<comment type="caution">
    <text evidence="3">The sequence shown here is derived from an EMBL/GenBank/DDBJ whole genome shotgun (WGS) entry which is preliminary data.</text>
</comment>
<feature type="compositionally biased region" description="Pro residues" evidence="1">
    <location>
        <begin position="198"/>
        <end position="209"/>
    </location>
</feature>
<protein>
    <recommendedName>
        <fullName evidence="2">ImpA N-terminal domain-containing protein</fullName>
    </recommendedName>
</protein>
<proteinExistence type="predicted"/>
<evidence type="ECO:0000313" key="4">
    <source>
        <dbReference type="Proteomes" id="UP000035068"/>
    </source>
</evidence>
<dbReference type="InterPro" id="IPR017739">
    <property type="entry name" value="T6SS-assoc_VCA0119"/>
</dbReference>
<dbReference type="NCBIfam" id="TIGR03362">
    <property type="entry name" value="VI_chp_7"/>
    <property type="match status" value="1"/>
</dbReference>
<feature type="domain" description="ImpA N-terminal" evidence="2">
    <location>
        <begin position="26"/>
        <end position="122"/>
    </location>
</feature>
<reference evidence="3 4" key="1">
    <citation type="submission" date="2014-12" db="EMBL/GenBank/DDBJ databases">
        <title>Genomes of Geoalkalibacter ferrihydriticus and Geoalkalibacter subterraneus, two haloalkaliphilic metal-reducing members of the Geobacteraceae.</title>
        <authorList>
            <person name="Badalamenti J.P."/>
            <person name="Torres C.I."/>
            <person name="Krajmalnik-Brown R."/>
            <person name="Bond D.R."/>
        </authorList>
    </citation>
    <scope>NUCLEOTIDE SEQUENCE [LARGE SCALE GENOMIC DNA]</scope>
    <source>
        <strain evidence="3 4">DSM 17813</strain>
    </source>
</reference>
<accession>A0A0C2DSU2</accession>
<evidence type="ECO:0000256" key="1">
    <source>
        <dbReference type="SAM" id="MobiDB-lite"/>
    </source>
</evidence>
<keyword evidence="4" id="KW-1185">Reference proteome</keyword>
<dbReference type="PANTHER" id="PTHR37024:SF5">
    <property type="entry name" value="IMPA N-TERMINAL DOMAIN-CONTAINING PROTEIN"/>
    <property type="match status" value="1"/>
</dbReference>
<dbReference type="InterPro" id="IPR010657">
    <property type="entry name" value="ImpA_N"/>
</dbReference>
<dbReference type="EMBL" id="JWJD01000003">
    <property type="protein sequence ID" value="KIH76529.1"/>
    <property type="molecule type" value="Genomic_DNA"/>
</dbReference>
<dbReference type="Proteomes" id="UP000035068">
    <property type="component" value="Unassembled WGS sequence"/>
</dbReference>
<dbReference type="Pfam" id="PF16989">
    <property type="entry name" value="T6SS_VasJ"/>
    <property type="match status" value="1"/>
</dbReference>
<sequence length="514" mass="57383">MSVQATASTLSESPLLDAVRAPLPNGGEDPRYSDELLQAKREIDKLKKNNYTLAHKLCCELLARQGKDLRVAGYLLMAALGRDGLPGLLEAAEGYRYLLEHFWDACHPRKDSQRLGALSWLNGARLESMARDAGRTATVEEMNQLRRCVDEINRLLRARLGDESPQWRTLDGWLKAKPPTPQIVSASVPQATEVPATPCAPVPEEPAPQPTAKEEPLVSSEREAFAMTRTLSNYFREQGNWRQALAFTRALRWGALVLPPHEQGRTRVPAPRASALSALENQRQTGDPAALLQLCEALFLEPGGQFWLDLQYLSRQAAKASGRDDLQNFIEDQTQILLRRLPALVALCFDDGRPFADPATRGWLEDLCAEGERQPEVAARDAWDEQLALVLKTARDLAAQKKLSDALDLLRDLPAQTETRRLRLHLAQTALCLQGGRPDVALHLAEVLEEQVDALHVVLWDQPLALEIWRLALDTLQQCVRKAPTEEKAAMEIKIHRLRAQICRTDPAAAVKWL</sequence>